<dbReference type="FunFam" id="3.30.160.60:FF:000065">
    <property type="entry name" value="B-cell CLL/lymphoma 6, member B"/>
    <property type="match status" value="1"/>
</dbReference>
<feature type="domain" description="C2H2-type" evidence="9">
    <location>
        <begin position="202"/>
        <end position="229"/>
    </location>
</feature>
<dbReference type="PROSITE" id="PS50157">
    <property type="entry name" value="ZINC_FINGER_C2H2_2"/>
    <property type="match status" value="6"/>
</dbReference>
<dbReference type="RefSeq" id="XP_022104890.1">
    <property type="nucleotide sequence ID" value="XM_022249198.1"/>
</dbReference>
<dbReference type="Proteomes" id="UP000694845">
    <property type="component" value="Unplaced"/>
</dbReference>
<evidence type="ECO:0000259" key="9">
    <source>
        <dbReference type="PROSITE" id="PS50157"/>
    </source>
</evidence>
<feature type="region of interest" description="Disordered" evidence="8">
    <location>
        <begin position="318"/>
        <end position="341"/>
    </location>
</feature>
<evidence type="ECO:0000313" key="10">
    <source>
        <dbReference type="Proteomes" id="UP000694845"/>
    </source>
</evidence>
<feature type="compositionally biased region" description="Basic and acidic residues" evidence="8">
    <location>
        <begin position="435"/>
        <end position="447"/>
    </location>
</feature>
<feature type="domain" description="C2H2-type" evidence="9">
    <location>
        <begin position="123"/>
        <end position="141"/>
    </location>
</feature>
<reference evidence="11 12" key="1">
    <citation type="submission" date="2025-04" db="UniProtKB">
        <authorList>
            <consortium name="RefSeq"/>
        </authorList>
    </citation>
    <scope>IDENTIFICATION</scope>
</reference>
<feature type="region of interest" description="Disordered" evidence="8">
    <location>
        <begin position="431"/>
        <end position="459"/>
    </location>
</feature>
<proteinExistence type="predicted"/>
<feature type="compositionally biased region" description="Low complexity" evidence="8">
    <location>
        <begin position="520"/>
        <end position="530"/>
    </location>
</feature>
<dbReference type="GO" id="GO:0000981">
    <property type="term" value="F:DNA-binding transcription factor activity, RNA polymerase II-specific"/>
    <property type="evidence" value="ECO:0007669"/>
    <property type="project" value="TreeGrafter"/>
</dbReference>
<organism evidence="10 12">
    <name type="scientific">Acanthaster planci</name>
    <name type="common">Crown-of-thorns starfish</name>
    <dbReference type="NCBI Taxonomy" id="133434"/>
    <lineage>
        <taxon>Eukaryota</taxon>
        <taxon>Metazoa</taxon>
        <taxon>Echinodermata</taxon>
        <taxon>Eleutherozoa</taxon>
        <taxon>Asterozoa</taxon>
        <taxon>Asteroidea</taxon>
        <taxon>Valvatacea</taxon>
        <taxon>Valvatida</taxon>
        <taxon>Acanthasteridae</taxon>
        <taxon>Acanthaster</taxon>
    </lineage>
</organism>
<dbReference type="Pfam" id="PF00096">
    <property type="entry name" value="zf-C2H2"/>
    <property type="match status" value="3"/>
</dbReference>
<dbReference type="PANTHER" id="PTHR24394:SF29">
    <property type="entry name" value="MYONEURIN"/>
    <property type="match status" value="1"/>
</dbReference>
<evidence type="ECO:0000313" key="11">
    <source>
        <dbReference type="RefSeq" id="XP_022104890.1"/>
    </source>
</evidence>
<feature type="compositionally biased region" description="Polar residues" evidence="8">
    <location>
        <begin position="536"/>
        <end position="573"/>
    </location>
</feature>
<feature type="compositionally biased region" description="Polar residues" evidence="8">
    <location>
        <begin position="595"/>
        <end position="606"/>
    </location>
</feature>
<keyword evidence="10" id="KW-1185">Reference proteome</keyword>
<dbReference type="InterPro" id="IPR013087">
    <property type="entry name" value="Znf_C2H2_type"/>
</dbReference>
<dbReference type="PANTHER" id="PTHR24394">
    <property type="entry name" value="ZINC FINGER PROTEIN"/>
    <property type="match status" value="1"/>
</dbReference>
<evidence type="ECO:0000256" key="8">
    <source>
        <dbReference type="SAM" id="MobiDB-lite"/>
    </source>
</evidence>
<accession>A0A8B7ZH34</accession>
<feature type="region of interest" description="Disordered" evidence="8">
    <location>
        <begin position="361"/>
        <end position="390"/>
    </location>
</feature>
<evidence type="ECO:0000256" key="6">
    <source>
        <dbReference type="ARBA" id="ARBA00023242"/>
    </source>
</evidence>
<dbReference type="PROSITE" id="PS00028">
    <property type="entry name" value="ZINC_FINGER_C2H2_1"/>
    <property type="match status" value="6"/>
</dbReference>
<evidence type="ECO:0000256" key="7">
    <source>
        <dbReference type="PROSITE-ProRule" id="PRU00042"/>
    </source>
</evidence>
<evidence type="ECO:0000256" key="1">
    <source>
        <dbReference type="ARBA" id="ARBA00004123"/>
    </source>
</evidence>
<evidence type="ECO:0000256" key="4">
    <source>
        <dbReference type="ARBA" id="ARBA00022771"/>
    </source>
</evidence>
<evidence type="ECO:0000256" key="2">
    <source>
        <dbReference type="ARBA" id="ARBA00022723"/>
    </source>
</evidence>
<dbReference type="OrthoDB" id="6077919at2759"/>
<feature type="domain" description="C2H2-type" evidence="9">
    <location>
        <begin position="627"/>
        <end position="654"/>
    </location>
</feature>
<feature type="domain" description="C2H2-type" evidence="9">
    <location>
        <begin position="145"/>
        <end position="167"/>
    </location>
</feature>
<dbReference type="SUPFAM" id="SSF57667">
    <property type="entry name" value="beta-beta-alpha zinc fingers"/>
    <property type="match status" value="3"/>
</dbReference>
<keyword evidence="4 7" id="KW-0863">Zinc-finger</keyword>
<dbReference type="FunFam" id="3.30.160.60:FF:000145">
    <property type="entry name" value="Zinc finger protein 574"/>
    <property type="match status" value="1"/>
</dbReference>
<evidence type="ECO:0000313" key="12">
    <source>
        <dbReference type="RefSeq" id="XP_022104899.1"/>
    </source>
</evidence>
<dbReference type="Gene3D" id="3.30.160.60">
    <property type="entry name" value="Classic Zinc Finger"/>
    <property type="match status" value="5"/>
</dbReference>
<name>A0A8B7ZH34_ACAPL</name>
<evidence type="ECO:0000256" key="3">
    <source>
        <dbReference type="ARBA" id="ARBA00022737"/>
    </source>
</evidence>
<keyword evidence="6" id="KW-0539">Nucleus</keyword>
<dbReference type="SMART" id="SM00355">
    <property type="entry name" value="ZnF_C2H2"/>
    <property type="match status" value="7"/>
</dbReference>
<dbReference type="InterPro" id="IPR036236">
    <property type="entry name" value="Znf_C2H2_sf"/>
</dbReference>
<keyword evidence="3" id="KW-0677">Repeat</keyword>
<feature type="compositionally biased region" description="Polar residues" evidence="8">
    <location>
        <begin position="318"/>
        <end position="336"/>
    </location>
</feature>
<feature type="region of interest" description="Disordered" evidence="8">
    <location>
        <begin position="1"/>
        <end position="40"/>
    </location>
</feature>
<comment type="subcellular location">
    <subcellularLocation>
        <location evidence="1">Nucleus</location>
    </subcellularLocation>
</comment>
<dbReference type="AlphaFoldDB" id="A0A8B7ZH34"/>
<keyword evidence="2" id="KW-0479">Metal-binding</keyword>
<feature type="domain" description="C2H2-type" evidence="9">
    <location>
        <begin position="233"/>
        <end position="261"/>
    </location>
</feature>
<evidence type="ECO:0000256" key="5">
    <source>
        <dbReference type="ARBA" id="ARBA00022833"/>
    </source>
</evidence>
<keyword evidence="5" id="KW-0862">Zinc</keyword>
<feature type="compositionally biased region" description="Polar residues" evidence="8">
    <location>
        <begin position="506"/>
        <end position="519"/>
    </location>
</feature>
<dbReference type="GO" id="GO:0005634">
    <property type="term" value="C:nucleus"/>
    <property type="evidence" value="ECO:0007669"/>
    <property type="project" value="UniProtKB-SubCell"/>
</dbReference>
<feature type="region of interest" description="Disordered" evidence="8">
    <location>
        <begin position="489"/>
        <end position="620"/>
    </location>
</feature>
<sequence length="686" mass="76090">MDEEYQQSSVDNDAVAEPVADPPVSLLQSGDPEVTTLPSQQLTTPCLSQPSEATVTFPPSCSTSASFSSSYLRQGVDLTALTPGDMPSGFGGDMAHKCVKCSSSFNSSYELSIHWQEEHRENYKCKRCERCFAKKHNLLRHNCVNACNICGQQFTRRYNLKLHMQVHGDGSKMYKCEYCGKSFTRRYTLLTHTRSHSGIKLFKCSICGKAFTRQHTLNLHLKRHVQGQSKASFFCRKCYAVFNDAVSLQLHRENEHSKAKKEQTVQNSAMSQAVQSSANVVFPNNCAGYIYGTENVSLPESYHVGPYYQQEDVSQLQNIQRDGSSSNPNIEQGSFNDSKDNSLMLEKSRHPASLEKQHWFNEKDDSQDSSPGQHDPPALEENSAVQGSSTNIVTVVDSEDEALKEPQCSNELVDVSQGTIGLDDSGCGSEVHVTVGRDTEPVEETRRSLFPMDNSKRDKRMGHRMHRPFYSGWKHGDRMVKETSEIRIDIVDPNSLEEINPPLTPPRSSDTSTPRLNQASSESGSPSTASILEMSPTYTSQHHASRMKQSQGATAGVSQNKSCSSSRLPSQEQPALHKNTAYRSGDKMHSALQPGGNSSDCSSSEMAAQHIAKHSKDNPDGDVDTKWRCAHCGITFEESLMYVVHMGCHGQLDPFQCSMCGLKCLDRMAFTLHIIGGKHIHVRPKS</sequence>
<feature type="compositionally biased region" description="Polar residues" evidence="8">
    <location>
        <begin position="1"/>
        <end position="11"/>
    </location>
</feature>
<gene>
    <name evidence="11 12" type="primary">LOC110986903</name>
</gene>
<dbReference type="RefSeq" id="XP_022104899.1">
    <property type="nucleotide sequence ID" value="XM_022249207.1"/>
</dbReference>
<dbReference type="GO" id="GO:0008270">
    <property type="term" value="F:zinc ion binding"/>
    <property type="evidence" value="ECO:0007669"/>
    <property type="project" value="UniProtKB-KW"/>
</dbReference>
<dbReference type="GeneID" id="110986903"/>
<dbReference type="KEGG" id="aplc:110986903"/>
<feature type="domain" description="C2H2-type" evidence="9">
    <location>
        <begin position="174"/>
        <end position="201"/>
    </location>
</feature>
<protein>
    <submittedName>
        <fullName evidence="11 12">Protein hunchback-like</fullName>
    </submittedName>
</protein>
<dbReference type="OMA" id="EESLMYV"/>